<dbReference type="EMBL" id="MRZV01000820">
    <property type="protein sequence ID" value="PIK43844.1"/>
    <property type="molecule type" value="Genomic_DNA"/>
</dbReference>
<gene>
    <name evidence="2" type="ORF">BSL78_19305</name>
</gene>
<sequence>MGEVEFPKLSAFTLNLEPPKEDPEVSKLRNDFKQRANLRRRASKRLNKMYEMSLTHLAATQRMLDQNEELSSIFKDPSLSDVIYRFDKEKQLAIDVQDIEQSSRPSESHRSLTPVTKTDDSSEIVDERANDTSQEQYEEESNHLQEIGRIGPFPLTLDAVIEKNNVMEANRSGVFWYNYGKFLPSIAT</sequence>
<feature type="compositionally biased region" description="Basic and acidic residues" evidence="1">
    <location>
        <begin position="117"/>
        <end position="130"/>
    </location>
</feature>
<evidence type="ECO:0000313" key="3">
    <source>
        <dbReference type="Proteomes" id="UP000230750"/>
    </source>
</evidence>
<feature type="compositionally biased region" description="Polar residues" evidence="1">
    <location>
        <begin position="99"/>
        <end position="116"/>
    </location>
</feature>
<dbReference type="AlphaFoldDB" id="A0A2G8K762"/>
<keyword evidence="3" id="KW-1185">Reference proteome</keyword>
<evidence type="ECO:0000256" key="1">
    <source>
        <dbReference type="SAM" id="MobiDB-lite"/>
    </source>
</evidence>
<evidence type="ECO:0000313" key="2">
    <source>
        <dbReference type="EMBL" id="PIK43844.1"/>
    </source>
</evidence>
<reference evidence="2 3" key="1">
    <citation type="journal article" date="2017" name="PLoS Biol.">
        <title>The sea cucumber genome provides insights into morphological evolution and visceral regeneration.</title>
        <authorList>
            <person name="Zhang X."/>
            <person name="Sun L."/>
            <person name="Yuan J."/>
            <person name="Sun Y."/>
            <person name="Gao Y."/>
            <person name="Zhang L."/>
            <person name="Li S."/>
            <person name="Dai H."/>
            <person name="Hamel J.F."/>
            <person name="Liu C."/>
            <person name="Yu Y."/>
            <person name="Liu S."/>
            <person name="Lin W."/>
            <person name="Guo K."/>
            <person name="Jin S."/>
            <person name="Xu P."/>
            <person name="Storey K.B."/>
            <person name="Huan P."/>
            <person name="Zhang T."/>
            <person name="Zhou Y."/>
            <person name="Zhang J."/>
            <person name="Lin C."/>
            <person name="Li X."/>
            <person name="Xing L."/>
            <person name="Huo D."/>
            <person name="Sun M."/>
            <person name="Wang L."/>
            <person name="Mercier A."/>
            <person name="Li F."/>
            <person name="Yang H."/>
            <person name="Xiang J."/>
        </authorList>
    </citation>
    <scope>NUCLEOTIDE SEQUENCE [LARGE SCALE GENOMIC DNA]</scope>
    <source>
        <strain evidence="2">Shaxun</strain>
        <tissue evidence="2">Muscle</tissue>
    </source>
</reference>
<proteinExistence type="predicted"/>
<dbReference type="OrthoDB" id="6131651at2759"/>
<organism evidence="2 3">
    <name type="scientific">Stichopus japonicus</name>
    <name type="common">Sea cucumber</name>
    <dbReference type="NCBI Taxonomy" id="307972"/>
    <lineage>
        <taxon>Eukaryota</taxon>
        <taxon>Metazoa</taxon>
        <taxon>Echinodermata</taxon>
        <taxon>Eleutherozoa</taxon>
        <taxon>Echinozoa</taxon>
        <taxon>Holothuroidea</taxon>
        <taxon>Aspidochirotacea</taxon>
        <taxon>Aspidochirotida</taxon>
        <taxon>Stichopodidae</taxon>
        <taxon>Apostichopus</taxon>
    </lineage>
</organism>
<feature type="region of interest" description="Disordered" evidence="1">
    <location>
        <begin position="98"/>
        <end position="136"/>
    </location>
</feature>
<accession>A0A2G8K762</accession>
<comment type="caution">
    <text evidence="2">The sequence shown here is derived from an EMBL/GenBank/DDBJ whole genome shotgun (WGS) entry which is preliminary data.</text>
</comment>
<name>A0A2G8K762_STIJA</name>
<protein>
    <submittedName>
        <fullName evidence="2">Uncharacterized protein</fullName>
    </submittedName>
</protein>
<dbReference type="Proteomes" id="UP000230750">
    <property type="component" value="Unassembled WGS sequence"/>
</dbReference>